<dbReference type="PANTHER" id="PTHR35908:SF1">
    <property type="entry name" value="CONSERVED PROTEIN"/>
    <property type="match status" value="1"/>
</dbReference>
<dbReference type="Pfam" id="PF18029">
    <property type="entry name" value="Glyoxalase_6"/>
    <property type="match status" value="2"/>
</dbReference>
<organism evidence="2">
    <name type="scientific">uncultured Nocardioidaceae bacterium</name>
    <dbReference type="NCBI Taxonomy" id="253824"/>
    <lineage>
        <taxon>Bacteria</taxon>
        <taxon>Bacillati</taxon>
        <taxon>Actinomycetota</taxon>
        <taxon>Actinomycetes</taxon>
        <taxon>Propionibacteriales</taxon>
        <taxon>Nocardioidaceae</taxon>
        <taxon>environmental samples</taxon>
    </lineage>
</organism>
<dbReference type="InterPro" id="IPR041581">
    <property type="entry name" value="Glyoxalase_6"/>
</dbReference>
<gene>
    <name evidence="2" type="ORF">AVDCRST_MAG47-90</name>
</gene>
<dbReference type="AlphaFoldDB" id="A0A6J4MHP0"/>
<protein>
    <recommendedName>
        <fullName evidence="1">Glyoxalase-like domain-containing protein</fullName>
    </recommendedName>
</protein>
<reference evidence="2" key="1">
    <citation type="submission" date="2020-02" db="EMBL/GenBank/DDBJ databases">
        <authorList>
            <person name="Meier V. D."/>
        </authorList>
    </citation>
    <scope>NUCLEOTIDE SEQUENCE</scope>
    <source>
        <strain evidence="2">AVDCRST_MAG47</strain>
    </source>
</reference>
<dbReference type="InterPro" id="IPR029068">
    <property type="entry name" value="Glyas_Bleomycin-R_OHBP_Dase"/>
</dbReference>
<dbReference type="EMBL" id="CADCUK010000007">
    <property type="protein sequence ID" value="CAA9359855.1"/>
    <property type="molecule type" value="Genomic_DNA"/>
</dbReference>
<name>A0A6J4MHP0_9ACTN</name>
<feature type="domain" description="Glyoxalase-like" evidence="1">
    <location>
        <begin position="118"/>
        <end position="219"/>
    </location>
</feature>
<sequence length="224" mass="24578">MVIATYQDLCIDAVDAAALGRFWAGALQLELQLDDDGDARLLGPTPRHTVWINTVPEPVTVKQRVHLDVRADSVDDLVGLGGVVVDPDSFPWTVMKDVEGGELCAFGTRPDRPAGLMEIVVDADDPVRIATWWADVLGVERKDHEHGYSYLEPVPEAPFESLVFVGVPEPKTVKNRIHWDVTTPDVQLLVDAGATLLRPRDEEISWSVLADPDGNEFCAFVEAG</sequence>
<feature type="domain" description="Glyoxalase-like" evidence="1">
    <location>
        <begin position="9"/>
        <end position="105"/>
    </location>
</feature>
<evidence type="ECO:0000259" key="1">
    <source>
        <dbReference type="Pfam" id="PF18029"/>
    </source>
</evidence>
<evidence type="ECO:0000313" key="2">
    <source>
        <dbReference type="EMBL" id="CAA9359855.1"/>
    </source>
</evidence>
<accession>A0A6J4MHP0</accession>
<dbReference type="Gene3D" id="3.10.180.10">
    <property type="entry name" value="2,3-Dihydroxybiphenyl 1,2-Dioxygenase, domain 1"/>
    <property type="match status" value="2"/>
</dbReference>
<proteinExistence type="predicted"/>
<dbReference type="PANTHER" id="PTHR35908">
    <property type="entry name" value="HYPOTHETICAL FUSION PROTEIN"/>
    <property type="match status" value="1"/>
</dbReference>
<dbReference type="SUPFAM" id="SSF54593">
    <property type="entry name" value="Glyoxalase/Bleomycin resistance protein/Dihydroxybiphenyl dioxygenase"/>
    <property type="match status" value="1"/>
</dbReference>